<dbReference type="InterPro" id="IPR013612">
    <property type="entry name" value="AA_permease_N"/>
</dbReference>
<dbReference type="FunFam" id="1.20.1740.10:FF:000022">
    <property type="entry name" value="Bumetanide-sensitive na-k-cl cotransport protein"/>
    <property type="match status" value="2"/>
</dbReference>
<keyword evidence="4" id="KW-1003">Cell membrane</keyword>
<sequence>AISTYTSIKIPWFHKGSFTFPTDTPPSSGVSKGGDSYQHIPLPDPPQESEFFHNSSEDIPLTTRVMSNVEDSELDDASRFRVNRISSTQLHNSPPGILKDYQLPAPIPEDGNYETPISLTIPTNMNLQPRRSSLAQGLGGGRKKSVSLPKEFEYDDDAEAGEIANPTIYGKNFNYYTREALPVMDNYKNLASVTAGHRPTLDELRSEAMYAVKKTAPEEETLNQAVKFGWIEGVLAQIVLLIILLIAIADFLIGAFIGPTDSVEISKGYVGFNATVMADNFLPNFRETDGMKHGFFTIFAIFFPAATGITAGANISGDLKDPSAAIPKGTILAIITTTASYIIFALLAGAECLRDVTGPVEIVNATGSYLDLNATNEMIADWEFAKNCTPGVYSAGCTWGMHNSFQIMELMSIFGPIIYAGCFAATLSSALACLVSAPKIFQALCKDNLYPYIGVFGKGFRKNNDPFYAYAVAFAIALAFILIAELNAIAPLISNFYMAAYAMVNFCTFHAAIVKPLGWRPEFKFFSVGSSLVGFVLCVAIMFLMSWITALVTIGILACLFFILVYIKPEVNWGSSAQAQTFKSALNSVQSLVHVQDHVKNFRPLVLVLSGRPSSRPTLLEFTNLITKTNGMLVCGHIIQERQPFKVRDYLQEGAYNWLAGHKVKAFYVLVDDVDFEEGARCLMQASGIGKMRPNIVLMGFKSDWTQCDSEDVKAYFRVIHDALDNHMGFAIVRLREGLDYSNIIQEDSEEIVADLTRQDSTNSMCSTSPPETPTLNMHVNDTFTMDPEPEPEEKSKKRKSKKEPGSDLRGPGGAVLPKSVINNITQFQRKQRKSTIDIWWLYDDGGLTMLLPYIISTRSTWQGSKIRVFALANKQNDLEVEQQKIFHWGNDVTAYINSYSLLSPTTVQVRRKEMEKHEEGVGVQRTAFATGRFRINRIQTVKFSNRVTCVPLAIPELDESEGDSTESVIPYITPEVDPLTSPHGTSSQDGPEPRSQSGGTHKVVQKSVCGSSRSNSKISLASEKMQEPVRKVSKIVMRRRSSVFLPEIDEQEDYNNQNTAYTKSFINYTHDALPRMDNYRNLMSIQAAVRPSLDELHDEDRRINRKSQLQENSENAPSATKFGWIQGVLVRCLLNIWGVMLFLRLSWMVAQAGLIQSMIIIAISTVVTTITTLSMAAVSTNGEMKGGGIYYMISRSLGPEWGGAIGFVFSFANAGMAALNTVGFSESLISLLSENGLKIVDGGQNDNRIISVIAVIVLQGIIVVGKEYEAKAQVGLLLILLVAMGDFVLGAFIGPLDDSVIGKGFVGLNTATFNSNLDSGYRYQSDNGEQSFFTVFSIFFPAVAGIQAGASISGDLKDPATAIPQGTLLAIFITSASYAFFALLAGAGTLRDATGNITDLVNGTFPECVNSTCKWGLYNDYNVMGLMSLFAPLIYAGCFAATLSSALSCLVSGSEMFQALGKDKVYPKMSKFGKGYGKSQDPYFSYAAGFVVALIFILIADLNAIAPLISNFFMVTYALLNFCTFHASLLKPLGWRPTFKYYNTWVSLIGALLCVGVMFLMSWVTALISFGCVIALYIIVLYRKPDVNWGSTTQAQKYMEALNALQALNNQEQHVKNYRPQILALTGYPSSRPTLVDFGHLFTRKNSVLICSNISRTRQPARLRRAMIENGYDWLLSHGKRAFFVMTDNTDLDDGAKSLIQSTGIGKLVPNIILMGYKTNWQICDRDEVKEYFNILHESLDNYVAIAILRIKEGLDVSHIIGTDLAEIPEESTETGLKRSSSDSSFQDGYDNSIQFDPTDPDAMERGDKKNSTAPMSPTVVKKKGHKLIFGKKLKKDKDGDLSGVYRGVDGSEVPPDILHNLSLFSCKQPAGTIDVWWLYDDGGLTLLLPYIMTTRKNWASCKLRVFALSNKKSEIEVEHRGMASLLSKFRIDYSDLTVIPDITKKAENKTKAFFDALIKDFKGDPEECDNPETIITDSELLALREKTNRHLRLRELLLEHSSKSNFVVMTLPVPRKGTVSAPLYLAWLECLTRDMPPFLLVRGNQTSVLTFYS</sequence>
<dbReference type="InterPro" id="IPR004842">
    <property type="entry name" value="SLC12A_fam"/>
</dbReference>
<dbReference type="PANTHER" id="PTHR11827:SF48">
    <property type="entry name" value="GH09711P"/>
    <property type="match status" value="1"/>
</dbReference>
<feature type="domain" description="Amino acid permease N-terminal" evidence="18">
    <location>
        <begin position="1058"/>
        <end position="1102"/>
    </location>
</feature>
<feature type="region of interest" description="Disordered" evidence="14">
    <location>
        <begin position="975"/>
        <end position="1025"/>
    </location>
</feature>
<evidence type="ECO:0000313" key="20">
    <source>
        <dbReference type="Proteomes" id="UP000708208"/>
    </source>
</evidence>
<feature type="transmembrane region" description="Helical" evidence="15">
    <location>
        <begin position="525"/>
        <end position="544"/>
    </location>
</feature>
<reference evidence="19" key="1">
    <citation type="submission" date="2021-06" db="EMBL/GenBank/DDBJ databases">
        <authorList>
            <person name="Hodson N. C."/>
            <person name="Mongue J. A."/>
            <person name="Jaron S. K."/>
        </authorList>
    </citation>
    <scope>NUCLEOTIDE SEQUENCE</scope>
</reference>
<dbReference type="GO" id="GO:0055075">
    <property type="term" value="P:potassium ion homeostasis"/>
    <property type="evidence" value="ECO:0007669"/>
    <property type="project" value="TreeGrafter"/>
</dbReference>
<dbReference type="Pfam" id="PF08403">
    <property type="entry name" value="AA_permease_N"/>
    <property type="match status" value="1"/>
</dbReference>
<evidence type="ECO:0000256" key="10">
    <source>
        <dbReference type="ARBA" id="ARBA00023136"/>
    </source>
</evidence>
<feature type="transmembrane region" description="Helical" evidence="15">
    <location>
        <begin position="496"/>
        <end position="513"/>
    </location>
</feature>
<dbReference type="InterPro" id="IPR004841">
    <property type="entry name" value="AA-permease/SLC12A_dom"/>
</dbReference>
<keyword evidence="7 15" id="KW-1133">Transmembrane helix</keyword>
<feature type="transmembrane region" description="Helical" evidence="15">
    <location>
        <begin position="1160"/>
        <end position="1181"/>
    </location>
</feature>
<feature type="transmembrane region" description="Helical" evidence="15">
    <location>
        <begin position="329"/>
        <end position="350"/>
    </location>
</feature>
<dbReference type="Pfam" id="PF03522">
    <property type="entry name" value="SLC12"/>
    <property type="match status" value="2"/>
</dbReference>
<evidence type="ECO:0000256" key="11">
    <source>
        <dbReference type="ARBA" id="ARBA00023180"/>
    </source>
</evidence>
<dbReference type="InterPro" id="IPR018491">
    <property type="entry name" value="SLC12_C"/>
</dbReference>
<evidence type="ECO:0000256" key="14">
    <source>
        <dbReference type="SAM" id="MobiDB-lite"/>
    </source>
</evidence>
<evidence type="ECO:0000256" key="8">
    <source>
        <dbReference type="ARBA" id="ARBA00023053"/>
    </source>
</evidence>
<evidence type="ECO:0000313" key="19">
    <source>
        <dbReference type="EMBL" id="CAG7838635.1"/>
    </source>
</evidence>
<feature type="transmembrane region" description="Helical" evidence="15">
    <location>
        <begin position="295"/>
        <end position="317"/>
    </location>
</feature>
<evidence type="ECO:0000259" key="18">
    <source>
        <dbReference type="Pfam" id="PF08403"/>
    </source>
</evidence>
<keyword evidence="12" id="KW-0739">Sodium transport</keyword>
<organism evidence="19 20">
    <name type="scientific">Allacma fusca</name>
    <dbReference type="NCBI Taxonomy" id="39272"/>
    <lineage>
        <taxon>Eukaryota</taxon>
        <taxon>Metazoa</taxon>
        <taxon>Ecdysozoa</taxon>
        <taxon>Arthropoda</taxon>
        <taxon>Hexapoda</taxon>
        <taxon>Collembola</taxon>
        <taxon>Symphypleona</taxon>
        <taxon>Sminthuridae</taxon>
        <taxon>Allacma</taxon>
    </lineage>
</organism>
<feature type="transmembrane region" description="Helical" evidence="15">
    <location>
        <begin position="1543"/>
        <end position="1561"/>
    </location>
</feature>
<feature type="transmembrane region" description="Helical" evidence="15">
    <location>
        <begin position="1275"/>
        <end position="1294"/>
    </location>
</feature>
<protein>
    <recommendedName>
        <fullName evidence="21">Bumetanide-sensitive sodium-(Potassium)-chloride cotransporter</fullName>
    </recommendedName>
</protein>
<evidence type="ECO:0000256" key="7">
    <source>
        <dbReference type="ARBA" id="ARBA00022989"/>
    </source>
</evidence>
<feature type="region of interest" description="Disordered" evidence="14">
    <location>
        <begin position="759"/>
        <end position="816"/>
    </location>
</feature>
<name>A0A8J2PV65_9HEXA</name>
<evidence type="ECO:0000256" key="3">
    <source>
        <dbReference type="ARBA" id="ARBA00022448"/>
    </source>
</evidence>
<dbReference type="PANTHER" id="PTHR11827">
    <property type="entry name" value="SOLUTE CARRIER FAMILY 12, CATION COTRANSPORTERS"/>
    <property type="match status" value="1"/>
</dbReference>
<comment type="similarity">
    <text evidence="2">Belongs to the SLC12A transporter family.</text>
</comment>
<feature type="transmembrane region" description="Helical" evidence="15">
    <location>
        <begin position="1333"/>
        <end position="1355"/>
    </location>
</feature>
<feature type="compositionally biased region" description="Polar residues" evidence="14">
    <location>
        <begin position="983"/>
        <end position="1000"/>
    </location>
</feature>
<keyword evidence="10 15" id="KW-0472">Membrane</keyword>
<feature type="compositionally biased region" description="Polar residues" evidence="14">
    <location>
        <begin position="759"/>
        <end position="784"/>
    </location>
</feature>
<feature type="transmembrane region" description="Helical" evidence="15">
    <location>
        <begin position="1202"/>
        <end position="1230"/>
    </location>
</feature>
<evidence type="ECO:0000256" key="4">
    <source>
        <dbReference type="ARBA" id="ARBA00022475"/>
    </source>
</evidence>
<feature type="transmembrane region" description="Helical" evidence="15">
    <location>
        <begin position="1513"/>
        <end position="1531"/>
    </location>
</feature>
<evidence type="ECO:0000256" key="1">
    <source>
        <dbReference type="ARBA" id="ARBA00004651"/>
    </source>
</evidence>
<keyword evidence="13" id="KW-0868">Chloride</keyword>
<keyword evidence="11" id="KW-0325">Glycoprotein</keyword>
<keyword evidence="8" id="KW-0915">Sodium</keyword>
<keyword evidence="6" id="KW-0769">Symport</keyword>
<evidence type="ECO:0000256" key="12">
    <source>
        <dbReference type="ARBA" id="ARBA00023201"/>
    </source>
</evidence>
<keyword evidence="9" id="KW-0406">Ion transport</keyword>
<dbReference type="GO" id="GO:0055064">
    <property type="term" value="P:chloride ion homeostasis"/>
    <property type="evidence" value="ECO:0007669"/>
    <property type="project" value="TreeGrafter"/>
</dbReference>
<keyword evidence="20" id="KW-1185">Reference proteome</keyword>
<evidence type="ECO:0000256" key="13">
    <source>
        <dbReference type="ARBA" id="ARBA00023214"/>
    </source>
</evidence>
<feature type="non-terminal residue" evidence="19">
    <location>
        <position position="1"/>
    </location>
</feature>
<feature type="domain" description="Amino acid permease/ SLC12A" evidence="16">
    <location>
        <begin position="1128"/>
        <end position="1624"/>
    </location>
</feature>
<feature type="transmembrane region" description="Helical" evidence="15">
    <location>
        <begin position="1430"/>
        <end position="1453"/>
    </location>
</feature>
<evidence type="ECO:0008006" key="21">
    <source>
        <dbReference type="Google" id="ProtNLM"/>
    </source>
</evidence>
<dbReference type="GO" id="GO:0055078">
    <property type="term" value="P:sodium ion homeostasis"/>
    <property type="evidence" value="ECO:0007669"/>
    <property type="project" value="TreeGrafter"/>
</dbReference>
<evidence type="ECO:0000256" key="2">
    <source>
        <dbReference type="ARBA" id="ARBA00010593"/>
    </source>
</evidence>
<dbReference type="GO" id="GO:1990573">
    <property type="term" value="P:potassium ion import across plasma membrane"/>
    <property type="evidence" value="ECO:0007669"/>
    <property type="project" value="TreeGrafter"/>
</dbReference>
<dbReference type="GO" id="GO:0005886">
    <property type="term" value="C:plasma membrane"/>
    <property type="evidence" value="ECO:0007669"/>
    <property type="project" value="UniProtKB-SubCell"/>
</dbReference>
<feature type="transmembrane region" description="Helical" evidence="15">
    <location>
        <begin position="234"/>
        <end position="257"/>
    </location>
</feature>
<proteinExistence type="inferred from homology"/>
<feature type="transmembrane region" description="Helical" evidence="15">
    <location>
        <begin position="1250"/>
        <end position="1266"/>
    </location>
</feature>
<evidence type="ECO:0000256" key="6">
    <source>
        <dbReference type="ARBA" id="ARBA00022847"/>
    </source>
</evidence>
<feature type="transmembrane region" description="Helical" evidence="15">
    <location>
        <begin position="1484"/>
        <end position="1507"/>
    </location>
</feature>
<dbReference type="GO" id="GO:0008511">
    <property type="term" value="F:sodium:potassium:chloride symporter activity"/>
    <property type="evidence" value="ECO:0007669"/>
    <property type="project" value="TreeGrafter"/>
</dbReference>
<dbReference type="NCBIfam" id="TIGR00930">
    <property type="entry name" value="2a30"/>
    <property type="match status" value="1"/>
</dbReference>
<feature type="transmembrane region" description="Helical" evidence="15">
    <location>
        <begin position="467"/>
        <end position="490"/>
    </location>
</feature>
<evidence type="ECO:0000259" key="16">
    <source>
        <dbReference type="Pfam" id="PF00324"/>
    </source>
</evidence>
<dbReference type="Pfam" id="PF00324">
    <property type="entry name" value="AA_permease"/>
    <property type="match status" value="2"/>
</dbReference>
<gene>
    <name evidence="19" type="ORF">AFUS01_LOCUS47581</name>
</gene>
<comment type="subcellular location">
    <subcellularLocation>
        <location evidence="1">Cell membrane</location>
        <topology evidence="1">Multi-pass membrane protein</topology>
    </subcellularLocation>
</comment>
<keyword evidence="5 15" id="KW-0812">Transmembrane</keyword>
<dbReference type="OrthoDB" id="2020542at2759"/>
<evidence type="ECO:0000256" key="5">
    <source>
        <dbReference type="ARBA" id="ARBA00022692"/>
    </source>
</evidence>
<evidence type="ECO:0000259" key="17">
    <source>
        <dbReference type="Pfam" id="PF03522"/>
    </source>
</evidence>
<dbReference type="EMBL" id="CAJVCH010571830">
    <property type="protein sequence ID" value="CAG7838635.1"/>
    <property type="molecule type" value="Genomic_DNA"/>
</dbReference>
<evidence type="ECO:0000256" key="15">
    <source>
        <dbReference type="SAM" id="Phobius"/>
    </source>
</evidence>
<dbReference type="Proteomes" id="UP000708208">
    <property type="component" value="Unassembled WGS sequence"/>
</dbReference>
<feature type="transmembrane region" description="Helical" evidence="15">
    <location>
        <begin position="413"/>
        <end position="437"/>
    </location>
</feature>
<feature type="transmembrane region" description="Helical" evidence="15">
    <location>
        <begin position="1367"/>
        <end position="1388"/>
    </location>
</feature>
<feature type="compositionally biased region" description="Polar residues" evidence="14">
    <location>
        <begin position="1009"/>
        <end position="1020"/>
    </location>
</feature>
<comment type="caution">
    <text evidence="19">The sequence shown here is derived from an EMBL/GenBank/DDBJ whole genome shotgun (WGS) entry which is preliminary data.</text>
</comment>
<dbReference type="GO" id="GO:0006884">
    <property type="term" value="P:cell volume homeostasis"/>
    <property type="evidence" value="ECO:0007669"/>
    <property type="project" value="TreeGrafter"/>
</dbReference>
<feature type="domain" description="Amino acid permease/ SLC12A" evidence="16">
    <location>
        <begin position="236"/>
        <end position="606"/>
    </location>
</feature>
<feature type="domain" description="SLC12A transporter C-terminal" evidence="17">
    <location>
        <begin position="1633"/>
        <end position="2055"/>
    </location>
</feature>
<evidence type="ECO:0000256" key="9">
    <source>
        <dbReference type="ARBA" id="ARBA00023065"/>
    </source>
</evidence>
<feature type="compositionally biased region" description="Polar residues" evidence="14">
    <location>
        <begin position="1783"/>
        <end position="1797"/>
    </location>
</feature>
<feature type="domain" description="SLC12A transporter C-terminal" evidence="17">
    <location>
        <begin position="616"/>
        <end position="888"/>
    </location>
</feature>
<feature type="transmembrane region" description="Helical" evidence="15">
    <location>
        <begin position="1129"/>
        <end position="1148"/>
    </location>
</feature>
<accession>A0A8J2PV65</accession>
<keyword evidence="3" id="KW-0813">Transport</keyword>
<feature type="region of interest" description="Disordered" evidence="14">
    <location>
        <begin position="1772"/>
        <end position="1820"/>
    </location>
</feature>